<name>A0ABW0LKD6_9BACI</name>
<dbReference type="EMBL" id="JBHSMC010000025">
    <property type="protein sequence ID" value="MFC5466369.1"/>
    <property type="molecule type" value="Genomic_DNA"/>
</dbReference>
<organism evidence="7 8">
    <name type="scientific">Lederbergia graminis</name>
    <dbReference type="NCBI Taxonomy" id="735518"/>
    <lineage>
        <taxon>Bacteria</taxon>
        <taxon>Bacillati</taxon>
        <taxon>Bacillota</taxon>
        <taxon>Bacilli</taxon>
        <taxon>Bacillales</taxon>
        <taxon>Bacillaceae</taxon>
        <taxon>Lederbergia</taxon>
    </lineage>
</organism>
<feature type="compositionally biased region" description="Basic and acidic residues" evidence="5">
    <location>
        <begin position="33"/>
        <end position="46"/>
    </location>
</feature>
<dbReference type="InterPro" id="IPR006710">
    <property type="entry name" value="Glyco_hydro_43"/>
</dbReference>
<evidence type="ECO:0000256" key="6">
    <source>
        <dbReference type="SAM" id="Phobius"/>
    </source>
</evidence>
<dbReference type="PANTHER" id="PTHR42812">
    <property type="entry name" value="BETA-XYLOSIDASE"/>
    <property type="match status" value="1"/>
</dbReference>
<protein>
    <submittedName>
        <fullName evidence="7">Glycoside hydrolase family 43 protein</fullName>
    </submittedName>
</protein>
<evidence type="ECO:0000256" key="2">
    <source>
        <dbReference type="ARBA" id="ARBA00022801"/>
    </source>
</evidence>
<feature type="transmembrane region" description="Helical" evidence="6">
    <location>
        <begin position="6"/>
        <end position="25"/>
    </location>
</feature>
<keyword evidence="6" id="KW-0472">Membrane</keyword>
<dbReference type="InterPro" id="IPR023296">
    <property type="entry name" value="Glyco_hydro_beta-prop_sf"/>
</dbReference>
<proteinExistence type="inferred from homology"/>
<keyword evidence="6" id="KW-1133">Transmembrane helix</keyword>
<keyword evidence="6" id="KW-0812">Transmembrane</keyword>
<dbReference type="Proteomes" id="UP001596147">
    <property type="component" value="Unassembled WGS sequence"/>
</dbReference>
<keyword evidence="8" id="KW-1185">Reference proteome</keyword>
<evidence type="ECO:0000256" key="4">
    <source>
        <dbReference type="RuleBase" id="RU361187"/>
    </source>
</evidence>
<dbReference type="SUPFAM" id="SSF75005">
    <property type="entry name" value="Arabinanase/levansucrase/invertase"/>
    <property type="match status" value="1"/>
</dbReference>
<evidence type="ECO:0000256" key="5">
    <source>
        <dbReference type="SAM" id="MobiDB-lite"/>
    </source>
</evidence>
<keyword evidence="2 4" id="KW-0378">Hydrolase</keyword>
<accession>A0ABW0LKD6</accession>
<feature type="region of interest" description="Disordered" evidence="5">
    <location>
        <begin position="381"/>
        <end position="402"/>
    </location>
</feature>
<dbReference type="GO" id="GO:0016787">
    <property type="term" value="F:hydrolase activity"/>
    <property type="evidence" value="ECO:0007669"/>
    <property type="project" value="UniProtKB-KW"/>
</dbReference>
<feature type="region of interest" description="Disordered" evidence="5">
    <location>
        <begin position="33"/>
        <end position="69"/>
    </location>
</feature>
<sequence length="402" mass="45289">MIRMKWIGISVSVLIIGLAIVILWMSKGGNEVEKTAKDTDKGKEVENVEPNESDDSDDNPDKNKEEEVELPVVPEGMQRTAFQNPIFKHDAPDPTGIVKADDGFYYIVTTQSMYYGSLKKLPILRSQNLVDWEYVGEVLPQLPDWLHTGEVNVWAPDLVEHNGKYYVYYSGKSKPNDRDEDFGIGVAVADHPLGPYEDKGEPIVIGPSFSTIDPFIFMEDDGTRYMYWGSAEQPIMAQKLSEDGMSLEGEPIKILDVEAYKPYEKLLEGPWVVKRDDKYYLFVSGNNCCGEWANYAVVVAVSDSPLGPFQKYLEIDEEYKPLLEENEKFNAPGHNSIITDEAGQDWILYHAYDRGNPQWGRALMIDKIEWVDGWPVVNKGNGPTSGLQKDGPITSLPESSDE</sequence>
<dbReference type="Gene3D" id="2.115.10.20">
    <property type="entry name" value="Glycosyl hydrolase domain, family 43"/>
    <property type="match status" value="1"/>
</dbReference>
<evidence type="ECO:0000256" key="1">
    <source>
        <dbReference type="ARBA" id="ARBA00009865"/>
    </source>
</evidence>
<dbReference type="PANTHER" id="PTHR42812:SF5">
    <property type="entry name" value="ENDO-ARABINASE"/>
    <property type="match status" value="1"/>
</dbReference>
<dbReference type="InterPro" id="IPR051795">
    <property type="entry name" value="Glycosyl_Hydrlase_43"/>
</dbReference>
<evidence type="ECO:0000256" key="3">
    <source>
        <dbReference type="ARBA" id="ARBA00023295"/>
    </source>
</evidence>
<evidence type="ECO:0000313" key="8">
    <source>
        <dbReference type="Proteomes" id="UP001596147"/>
    </source>
</evidence>
<dbReference type="Pfam" id="PF04616">
    <property type="entry name" value="Glyco_hydro_43"/>
    <property type="match status" value="1"/>
</dbReference>
<comment type="similarity">
    <text evidence="1 4">Belongs to the glycosyl hydrolase 43 family.</text>
</comment>
<feature type="compositionally biased region" description="Acidic residues" evidence="5">
    <location>
        <begin position="47"/>
        <end position="58"/>
    </location>
</feature>
<evidence type="ECO:0000313" key="7">
    <source>
        <dbReference type="EMBL" id="MFC5466369.1"/>
    </source>
</evidence>
<reference evidence="8" key="1">
    <citation type="journal article" date="2019" name="Int. J. Syst. Evol. Microbiol.">
        <title>The Global Catalogue of Microorganisms (GCM) 10K type strain sequencing project: providing services to taxonomists for standard genome sequencing and annotation.</title>
        <authorList>
            <consortium name="The Broad Institute Genomics Platform"/>
            <consortium name="The Broad Institute Genome Sequencing Center for Infectious Disease"/>
            <person name="Wu L."/>
            <person name="Ma J."/>
        </authorList>
    </citation>
    <scope>NUCLEOTIDE SEQUENCE [LARGE SCALE GENOMIC DNA]</scope>
    <source>
        <strain evidence="8">CGMCC 1.12237</strain>
    </source>
</reference>
<keyword evidence="3 4" id="KW-0326">Glycosidase</keyword>
<dbReference type="RefSeq" id="WP_382354298.1">
    <property type="nucleotide sequence ID" value="NZ_JBHSMC010000025.1"/>
</dbReference>
<gene>
    <name evidence="7" type="ORF">ACFPM4_16740</name>
</gene>
<comment type="caution">
    <text evidence="7">The sequence shown here is derived from an EMBL/GenBank/DDBJ whole genome shotgun (WGS) entry which is preliminary data.</text>
</comment>